<dbReference type="Gene3D" id="3.30.470.20">
    <property type="entry name" value="ATP-grasp fold, B domain"/>
    <property type="match status" value="1"/>
</dbReference>
<dbReference type="Gene3D" id="3.30.1490.20">
    <property type="entry name" value="ATP-grasp fold, A domain"/>
    <property type="match status" value="1"/>
</dbReference>
<dbReference type="GO" id="GO:0046872">
    <property type="term" value="F:metal ion binding"/>
    <property type="evidence" value="ECO:0007669"/>
    <property type="project" value="UniProtKB-KW"/>
</dbReference>
<proteinExistence type="inferred from homology"/>
<dbReference type="InterPro" id="IPR011095">
    <property type="entry name" value="Dala_Dala_lig_C"/>
</dbReference>
<feature type="binding site" evidence="12">
    <location>
        <position position="287"/>
    </location>
    <ligand>
        <name>Mg(2+)</name>
        <dbReference type="ChEBI" id="CHEBI:18420"/>
        <label>2</label>
    </ligand>
</feature>
<evidence type="ECO:0000256" key="6">
    <source>
        <dbReference type="ARBA" id="ARBA00022840"/>
    </source>
</evidence>
<comment type="pathway">
    <text evidence="10">Cell wall biogenesis; peptidoglycan biosynthesis.</text>
</comment>
<dbReference type="InterPro" id="IPR011761">
    <property type="entry name" value="ATP-grasp"/>
</dbReference>
<dbReference type="InterPro" id="IPR000291">
    <property type="entry name" value="D-Ala_lig_Van_CS"/>
</dbReference>
<feature type="binding site" evidence="12">
    <location>
        <position position="285"/>
    </location>
    <ligand>
        <name>Mg(2+)</name>
        <dbReference type="ChEBI" id="CHEBI:18420"/>
        <label>2</label>
    </ligand>
</feature>
<evidence type="ECO:0000256" key="5">
    <source>
        <dbReference type="ARBA" id="ARBA00022741"/>
    </source>
</evidence>
<protein>
    <recommendedName>
        <fullName evidence="10">D-alanine--D-alanine ligase</fullName>
        <ecNumber evidence="10">6.3.2.4</ecNumber>
    </recommendedName>
    <alternativeName>
        <fullName evidence="10">D-Ala-D-Ala ligase</fullName>
    </alternativeName>
    <alternativeName>
        <fullName evidence="10">D-alanylalanine synthetase</fullName>
    </alternativeName>
</protein>
<dbReference type="NCBIfam" id="NF002378">
    <property type="entry name" value="PRK01372.1"/>
    <property type="match status" value="1"/>
</dbReference>
<evidence type="ECO:0000256" key="7">
    <source>
        <dbReference type="ARBA" id="ARBA00022960"/>
    </source>
</evidence>
<dbReference type="OrthoDB" id="9813261at2"/>
<dbReference type="eggNOG" id="COG1181">
    <property type="taxonomic scope" value="Bacteria"/>
</dbReference>
<dbReference type="PANTHER" id="PTHR23132:SF23">
    <property type="entry name" value="D-ALANINE--D-ALANINE LIGASE B"/>
    <property type="match status" value="1"/>
</dbReference>
<keyword evidence="7 10" id="KW-0133">Cell shape</keyword>
<evidence type="ECO:0000259" key="14">
    <source>
        <dbReference type="PROSITE" id="PS50975"/>
    </source>
</evidence>
<accession>D5EGA4</accession>
<evidence type="ECO:0000256" key="3">
    <source>
        <dbReference type="ARBA" id="ARBA00022490"/>
    </source>
</evidence>
<dbReference type="PROSITE" id="PS00844">
    <property type="entry name" value="DALA_DALA_LIGASE_2"/>
    <property type="match status" value="1"/>
</dbReference>
<keyword evidence="12" id="KW-0464">Manganese</keyword>
<dbReference type="Pfam" id="PF01820">
    <property type="entry name" value="Dala_Dala_lig_N"/>
    <property type="match status" value="1"/>
</dbReference>
<dbReference type="NCBIfam" id="TIGR01205">
    <property type="entry name" value="D_ala_D_alaTIGR"/>
    <property type="match status" value="1"/>
</dbReference>
<evidence type="ECO:0000256" key="13">
    <source>
        <dbReference type="PROSITE-ProRule" id="PRU00409"/>
    </source>
</evidence>
<dbReference type="PROSITE" id="PS00843">
    <property type="entry name" value="DALA_DALA_LIGASE_1"/>
    <property type="match status" value="1"/>
</dbReference>
<keyword evidence="8 10" id="KW-0573">Peptidoglycan synthesis</keyword>
<feature type="active site" evidence="11">
    <location>
        <position position="27"/>
    </location>
</feature>
<evidence type="ECO:0000256" key="8">
    <source>
        <dbReference type="ARBA" id="ARBA00022984"/>
    </source>
</evidence>
<dbReference type="GO" id="GO:0005737">
    <property type="term" value="C:cytoplasm"/>
    <property type="evidence" value="ECO:0007669"/>
    <property type="project" value="UniProtKB-SubCell"/>
</dbReference>
<evidence type="ECO:0000256" key="9">
    <source>
        <dbReference type="ARBA" id="ARBA00023316"/>
    </source>
</evidence>
<dbReference type="PIRSF" id="PIRSF039102">
    <property type="entry name" value="Ddl/VanB"/>
    <property type="match status" value="1"/>
</dbReference>
<evidence type="ECO:0000256" key="10">
    <source>
        <dbReference type="HAMAP-Rule" id="MF_00047"/>
    </source>
</evidence>
<feature type="binding site" evidence="12">
    <location>
        <position position="272"/>
    </location>
    <ligand>
        <name>Mg(2+)</name>
        <dbReference type="ChEBI" id="CHEBI:18420"/>
        <label>1</label>
    </ligand>
</feature>
<dbReference type="GO" id="GO:0008360">
    <property type="term" value="P:regulation of cell shape"/>
    <property type="evidence" value="ECO:0007669"/>
    <property type="project" value="UniProtKB-KW"/>
</dbReference>
<dbReference type="InterPro" id="IPR011127">
    <property type="entry name" value="Dala_Dala_lig_N"/>
</dbReference>
<dbReference type="KEGG" id="aco:Amico_1469"/>
<keyword evidence="9 10" id="KW-0961">Cell wall biogenesis/degradation</keyword>
<dbReference type="Gene3D" id="3.40.50.20">
    <property type="match status" value="1"/>
</dbReference>
<gene>
    <name evidence="10" type="primary">ddl</name>
    <name evidence="15" type="ordered locus">Amico_1469</name>
</gene>
<reference evidence="15 16" key="1">
    <citation type="journal article" date="2010" name="Stand. Genomic Sci.">
        <title>Complete genome sequence of Aminobacterium colombiense type strain (ALA-1).</title>
        <authorList>
            <person name="Chertkov O."/>
            <person name="Sikorski J."/>
            <person name="Brambilla E."/>
            <person name="Lapidus A."/>
            <person name="Copeland A."/>
            <person name="Glavina Del Rio T."/>
            <person name="Nolan M."/>
            <person name="Lucas S."/>
            <person name="Tice H."/>
            <person name="Cheng J.F."/>
            <person name="Han C."/>
            <person name="Detter J.C."/>
            <person name="Bruce D."/>
            <person name="Tapia R."/>
            <person name="Goodwin L."/>
            <person name="Pitluck S."/>
            <person name="Liolios K."/>
            <person name="Ivanova N."/>
            <person name="Mavromatis K."/>
            <person name="Ovchinnikova G."/>
            <person name="Pati A."/>
            <person name="Chen A."/>
            <person name="Palaniappan K."/>
            <person name="Land M."/>
            <person name="Hauser L."/>
            <person name="Chang Y.J."/>
            <person name="Jeffries C.D."/>
            <person name="Spring S."/>
            <person name="Rohde M."/>
            <person name="Goker M."/>
            <person name="Bristow J."/>
            <person name="Eisen J.A."/>
            <person name="Markowitz V."/>
            <person name="Hugenholtz P."/>
            <person name="Kyrpides N.C."/>
            <person name="Klenk H.P."/>
        </authorList>
    </citation>
    <scope>NUCLEOTIDE SEQUENCE [LARGE SCALE GENOMIC DNA]</scope>
    <source>
        <strain evidence="16">DSM 12261 / ALA-1</strain>
    </source>
</reference>
<dbReference type="PROSITE" id="PS50975">
    <property type="entry name" value="ATP_GRASP"/>
    <property type="match status" value="1"/>
</dbReference>
<dbReference type="AlphaFoldDB" id="D5EGA4"/>
<evidence type="ECO:0000256" key="11">
    <source>
        <dbReference type="PIRSR" id="PIRSR039102-1"/>
    </source>
</evidence>
<dbReference type="SUPFAM" id="SSF56059">
    <property type="entry name" value="Glutathione synthetase ATP-binding domain-like"/>
    <property type="match status" value="1"/>
</dbReference>
<comment type="similarity">
    <text evidence="2 10">Belongs to the D-alanine--D-alanine ligase family.</text>
</comment>
<evidence type="ECO:0000256" key="2">
    <source>
        <dbReference type="ARBA" id="ARBA00010871"/>
    </source>
</evidence>
<evidence type="ECO:0000313" key="15">
    <source>
        <dbReference type="EMBL" id="ADE57586.1"/>
    </source>
</evidence>
<comment type="cofactor">
    <cofactor evidence="12">
        <name>Mg(2+)</name>
        <dbReference type="ChEBI" id="CHEBI:18420"/>
    </cofactor>
    <cofactor evidence="12">
        <name>Mn(2+)</name>
        <dbReference type="ChEBI" id="CHEBI:29035"/>
    </cofactor>
    <text evidence="12">Binds 2 magnesium or manganese ions per subunit.</text>
</comment>
<comment type="function">
    <text evidence="10">Cell wall formation.</text>
</comment>
<feature type="binding site" evidence="12">
    <location>
        <position position="285"/>
    </location>
    <ligand>
        <name>Mg(2+)</name>
        <dbReference type="ChEBI" id="CHEBI:18420"/>
        <label>1</label>
    </ligand>
</feature>
<dbReference type="GO" id="GO:0009252">
    <property type="term" value="P:peptidoglycan biosynthetic process"/>
    <property type="evidence" value="ECO:0007669"/>
    <property type="project" value="UniProtKB-UniRule"/>
</dbReference>
<dbReference type="HAMAP" id="MF_00047">
    <property type="entry name" value="Dala_Dala_lig"/>
    <property type="match status" value="1"/>
</dbReference>
<keyword evidence="12" id="KW-0479">Metal-binding</keyword>
<feature type="domain" description="ATP-grasp" evidence="14">
    <location>
        <begin position="115"/>
        <end position="318"/>
    </location>
</feature>
<keyword evidence="5 13" id="KW-0547">Nucleotide-binding</keyword>
<feature type="active site" evidence="11">
    <location>
        <position position="161"/>
    </location>
</feature>
<dbReference type="HOGENOM" id="CLU_039268_1_1_0"/>
<name>D5EGA4_AMICL</name>
<keyword evidence="16" id="KW-1185">Reference proteome</keyword>
<dbReference type="Proteomes" id="UP000002366">
    <property type="component" value="Chromosome"/>
</dbReference>
<keyword evidence="12" id="KW-0460">Magnesium</keyword>
<keyword evidence="6 13" id="KW-0067">ATP-binding</keyword>
<keyword evidence="3 10" id="KW-0963">Cytoplasm</keyword>
<keyword evidence="4 10" id="KW-0436">Ligase</keyword>
<dbReference type="PANTHER" id="PTHR23132">
    <property type="entry name" value="D-ALANINE--D-ALANINE LIGASE"/>
    <property type="match status" value="1"/>
</dbReference>
<dbReference type="InterPro" id="IPR016185">
    <property type="entry name" value="PreATP-grasp_dom_sf"/>
</dbReference>
<dbReference type="EMBL" id="CP001997">
    <property type="protein sequence ID" value="ADE57586.1"/>
    <property type="molecule type" value="Genomic_DNA"/>
</dbReference>
<organism evidence="15 16">
    <name type="scientific">Aminobacterium colombiense (strain DSM 12261 / ALA-1)</name>
    <dbReference type="NCBI Taxonomy" id="572547"/>
    <lineage>
        <taxon>Bacteria</taxon>
        <taxon>Thermotogati</taxon>
        <taxon>Synergistota</taxon>
        <taxon>Synergistia</taxon>
        <taxon>Synergistales</taxon>
        <taxon>Aminobacteriaceae</taxon>
        <taxon>Aminobacterium</taxon>
    </lineage>
</organism>
<dbReference type="GO" id="GO:0005524">
    <property type="term" value="F:ATP binding"/>
    <property type="evidence" value="ECO:0007669"/>
    <property type="project" value="UniProtKB-UniRule"/>
</dbReference>
<evidence type="ECO:0000256" key="4">
    <source>
        <dbReference type="ARBA" id="ARBA00022598"/>
    </source>
</evidence>
<comment type="subcellular location">
    <subcellularLocation>
        <location evidence="1 10">Cytoplasm</location>
    </subcellularLocation>
</comment>
<comment type="catalytic activity">
    <reaction evidence="10">
        <text>2 D-alanine + ATP = D-alanyl-D-alanine + ADP + phosphate + H(+)</text>
        <dbReference type="Rhea" id="RHEA:11224"/>
        <dbReference type="ChEBI" id="CHEBI:15378"/>
        <dbReference type="ChEBI" id="CHEBI:30616"/>
        <dbReference type="ChEBI" id="CHEBI:43474"/>
        <dbReference type="ChEBI" id="CHEBI:57416"/>
        <dbReference type="ChEBI" id="CHEBI:57822"/>
        <dbReference type="ChEBI" id="CHEBI:456216"/>
        <dbReference type="EC" id="6.3.2.4"/>
    </reaction>
</comment>
<sequence length="328" mass="35474">MLGQRNEDDIVDKKLNVAVLYGGDGPEREVSLKSGAAVVSALEEAGFKVVPFDITDLGQLSDLRKTGHIDSVFIALHGSWGEDGRVQSALDALRLPYSGSGSLACCLSMDKAATKGLLNLFGVPTPEGVLVLKGSSFSLEKARHFAERHHSVVVKPCNGGSTLGVTVVHNSQGLSDAFNEAWKYDSRCVIEKYIDGVDLAVTVWKQKGYLEALPEVMICPEKGFYDYDSKYTPGKTRYIVPAPFDPSIRSDIHQMACRAFEALSCEGYARVDFRVEEKGTPWVLEVNTAPGMTGTSLTPKAAAAAGYDFPAFLSHVVCLSLEKKSACR</sequence>
<evidence type="ECO:0000256" key="1">
    <source>
        <dbReference type="ARBA" id="ARBA00004496"/>
    </source>
</evidence>
<dbReference type="GO" id="GO:0071555">
    <property type="term" value="P:cell wall organization"/>
    <property type="evidence" value="ECO:0007669"/>
    <property type="project" value="UniProtKB-KW"/>
</dbReference>
<dbReference type="STRING" id="572547.Amico_1469"/>
<dbReference type="GO" id="GO:0008716">
    <property type="term" value="F:D-alanine-D-alanine ligase activity"/>
    <property type="evidence" value="ECO:0007669"/>
    <property type="project" value="UniProtKB-UniRule"/>
</dbReference>
<evidence type="ECO:0000256" key="12">
    <source>
        <dbReference type="PIRSR" id="PIRSR039102-3"/>
    </source>
</evidence>
<dbReference type="EC" id="6.3.2.4" evidence="10"/>
<dbReference type="Pfam" id="PF07478">
    <property type="entry name" value="Dala_Dala_lig_C"/>
    <property type="match status" value="1"/>
</dbReference>
<dbReference type="SUPFAM" id="SSF52440">
    <property type="entry name" value="PreATP-grasp domain"/>
    <property type="match status" value="1"/>
</dbReference>
<evidence type="ECO:0000313" key="16">
    <source>
        <dbReference type="Proteomes" id="UP000002366"/>
    </source>
</evidence>
<dbReference type="InterPro" id="IPR013815">
    <property type="entry name" value="ATP_grasp_subdomain_1"/>
</dbReference>
<feature type="active site" evidence="11">
    <location>
        <position position="296"/>
    </location>
</feature>
<dbReference type="InterPro" id="IPR005905">
    <property type="entry name" value="D_ala_D_ala"/>
</dbReference>
<dbReference type="UniPathway" id="UPA00219"/>